<evidence type="ECO:0000259" key="3">
    <source>
        <dbReference type="Pfam" id="PF25817"/>
    </source>
</evidence>
<evidence type="ECO:0000256" key="2">
    <source>
        <dbReference type="SAM" id="MobiDB-lite"/>
    </source>
</evidence>
<feature type="compositionally biased region" description="Polar residues" evidence="2">
    <location>
        <begin position="1076"/>
        <end position="1107"/>
    </location>
</feature>
<dbReference type="Proteomes" id="UP001479290">
    <property type="component" value="Unassembled WGS sequence"/>
</dbReference>
<feature type="compositionally biased region" description="Basic and acidic residues" evidence="2">
    <location>
        <begin position="666"/>
        <end position="687"/>
    </location>
</feature>
<comment type="caution">
    <text evidence="4">The sequence shown here is derived from an EMBL/GenBank/DDBJ whole genome shotgun (WGS) entry which is preliminary data.</text>
</comment>
<accession>A0AAW1ZKB9</accession>
<gene>
    <name evidence="4" type="ORF">ABG768_008356</name>
</gene>
<protein>
    <recommendedName>
        <fullName evidence="3">Little elongation complex subunit 1 C-terminal domain-containing protein</fullName>
    </recommendedName>
</protein>
<feature type="compositionally biased region" description="Basic and acidic residues" evidence="2">
    <location>
        <begin position="796"/>
        <end position="812"/>
    </location>
</feature>
<sequence>MMPGENQAKAGGIASEATSGTCQNCTVLNQSLDEYVAALLTLKQKIVDTDRLLGEYKEKCDDILFKLQKSQRESSKLHRQLDEVLLKLEPLEKQTVEYEQMKTELEKVKAELKLYQQRCEDFDRLRAESAQTLSLKEKAEESLRQAEDTVQRQNLENEKLKTEKKSLKEDLQKAQDSLKKYVQTAEEHENLKLENAKTLIMKGNLENEVLVLKEIKFQQENEIDVVNNEKRRLEEMLYTTQKRLNQLEKEFNKEKKSVSSQTDAEKLIDKGKVRMLLEELWHCVETSSKMQENLFNDGEKATPLKSELTRIPSQPLFNSPLGRLISHPSPGNPSPETQLQSSKHSSPKSPPAISRPKSSPQNLKKQNKEQQFSTPSRKRKVSSDGLEDVNTWTNDANRSLLNEMTDGDFLHGDYCMDLHDIKEWFKPLPTALSPVHSPSIELVSVNDNQPMSDTEQEYQSNNGKPEALSSLQEDILQNNTQLDPSDIEKSLLKEVEKSSVILSPNTHARLAVSVDNLDLENPLSDSQHMEVEYVFEVTHGCEANTQNQTAKPGIENGHTVESSLESDTTQTVVELPLMNQNGDRTQLEDTKITNNLKNMLENSDPQQDIKSEIDNNSIESAESKTQVQPNVTLEANVKSISTLDVNNSKLDSIDSKESKSSVPLEMKSDADISTHDIHNRIADKAGQSEDVAEDNGSMPAEDQKSLDAGENGSASPLRPLKAEESSSEDEGFFGLKRKVRGVHSRSEGRISSEELDSVSVNKQFSTAKQMSRDEPQELLSENGALSHSGLSTVIMHSEDERDAEQPEKDKTVKNLCKLQSQENNPKDSKENDSVIQRKTSEQINNESQQAEEMSTDACSPGVSNLVSDVYNHKETSGDSAVGSLEDTSAQCQSTLDPEYSTFEKGENISLVPGLHTNIHITPTSCLSLGRVRTEMGPPLPPVVMPLTATPPRFGKRHTPLKPTSVSSGLPTDGPKSPKMILSVPVIDSALPDASKMSPCLTTPSPSCGVPSSPLQFGSATPKHAVPVPGRLPSSALSSSPPAASQENSMQMLDTMYPDLSARARTLNILRGNVNLNRAGNENGTSPPSVNQISGNKTISSSSTAFTKTEQKPKKTGVNMLLPKSAKRLRLDNCSPAPPGVALPAEQVKDHQTVIKTESLQSHQEVQSNQQKIEKKPDNTIDKNCQISEALAKVGMSCFDVLPVVKSHVFLGRISQVPILTDEEKAVIADFCVNQSSAEKLMSAILTKLKTERSILSCENIQALCRVYTGICRQIGDYQKAHAFAYNILKEDFPDASKLILFMVTTWPSVLFHETSLCKAIHTVANLKSEEEILDYLTKYLHWDKSPPDDIHKLISDTLKALQEDKALTFQKQDRHGHDLCPTAWEYIYTLDLLCTHMKWKWTHDYVIGKELWPIMNTWVTQSRLQQSPIRDVCVAAVLRLIGRLGQLGMKQMLSKSVQNVAKAINLFGKHGITEGVPKEVQLSAVYAIYDLAPCNPKDALEALASWRSETTQPVPSAVTSCITQIGSLCRRIKS</sequence>
<dbReference type="EMBL" id="JAWDJR010000016">
    <property type="protein sequence ID" value="KAK9960502.1"/>
    <property type="molecule type" value="Genomic_DNA"/>
</dbReference>
<feature type="coiled-coil region" evidence="1">
    <location>
        <begin position="91"/>
        <end position="191"/>
    </location>
</feature>
<feature type="compositionally biased region" description="Polar residues" evidence="2">
    <location>
        <begin position="758"/>
        <end position="769"/>
    </location>
</feature>
<feature type="compositionally biased region" description="Polar residues" evidence="2">
    <location>
        <begin position="356"/>
        <end position="375"/>
    </location>
</feature>
<reference evidence="4 5" key="1">
    <citation type="submission" date="2024-05" db="EMBL/GenBank/DDBJ databases">
        <title>A high-quality chromosomal-level genome assembly of Topmouth culter (Culter alburnus).</title>
        <authorList>
            <person name="Zhao H."/>
        </authorList>
    </citation>
    <scope>NUCLEOTIDE SEQUENCE [LARGE SCALE GENOMIC DNA]</scope>
    <source>
        <strain evidence="4">CATC2023</strain>
        <tissue evidence="4">Muscle</tissue>
    </source>
</reference>
<feature type="region of interest" description="Disordered" evidence="2">
    <location>
        <begin position="649"/>
        <end position="834"/>
    </location>
</feature>
<dbReference type="InterPro" id="IPR057881">
    <property type="entry name" value="ICE1_C"/>
</dbReference>
<feature type="region of interest" description="Disordered" evidence="2">
    <location>
        <begin position="312"/>
        <end position="391"/>
    </location>
</feature>
<evidence type="ECO:0000313" key="5">
    <source>
        <dbReference type="Proteomes" id="UP001479290"/>
    </source>
</evidence>
<feature type="region of interest" description="Disordered" evidence="2">
    <location>
        <begin position="956"/>
        <end position="977"/>
    </location>
</feature>
<dbReference type="Pfam" id="PF25817">
    <property type="entry name" value="ICE1_C"/>
    <property type="match status" value="1"/>
</dbReference>
<dbReference type="PANTHER" id="PTHR11852:SF4">
    <property type="entry name" value="LITTLE ELONGATION COMPLEX SUBUNIT 1"/>
    <property type="match status" value="1"/>
</dbReference>
<evidence type="ECO:0000256" key="1">
    <source>
        <dbReference type="SAM" id="Coils"/>
    </source>
</evidence>
<feature type="coiled-coil region" evidence="1">
    <location>
        <begin position="216"/>
        <end position="264"/>
    </location>
</feature>
<organism evidence="4 5">
    <name type="scientific">Culter alburnus</name>
    <name type="common">Topmouth culter</name>
    <dbReference type="NCBI Taxonomy" id="194366"/>
    <lineage>
        <taxon>Eukaryota</taxon>
        <taxon>Metazoa</taxon>
        <taxon>Chordata</taxon>
        <taxon>Craniata</taxon>
        <taxon>Vertebrata</taxon>
        <taxon>Euteleostomi</taxon>
        <taxon>Actinopterygii</taxon>
        <taxon>Neopterygii</taxon>
        <taxon>Teleostei</taxon>
        <taxon>Ostariophysi</taxon>
        <taxon>Cypriniformes</taxon>
        <taxon>Xenocyprididae</taxon>
        <taxon>Xenocypridinae</taxon>
        <taxon>Culter</taxon>
    </lineage>
</organism>
<dbReference type="PANTHER" id="PTHR11852">
    <property type="entry name" value="PLATELET-ACTIVATING FACTOR ACETYLHYDROLASE"/>
    <property type="match status" value="1"/>
</dbReference>
<keyword evidence="1" id="KW-0175">Coiled coil</keyword>
<proteinExistence type="predicted"/>
<name>A0AAW1ZKB9_CULAL</name>
<evidence type="ECO:0000313" key="4">
    <source>
        <dbReference type="EMBL" id="KAK9960502.1"/>
    </source>
</evidence>
<feature type="domain" description="Little elongation complex subunit 1 C-terminal" evidence="3">
    <location>
        <begin position="1336"/>
        <end position="1525"/>
    </location>
</feature>
<keyword evidence="5" id="KW-1185">Reference proteome</keyword>
<feature type="region of interest" description="Disordered" evidence="2">
    <location>
        <begin position="1076"/>
        <end position="1114"/>
    </location>
</feature>